<dbReference type="Proteomes" id="UP000572680">
    <property type="component" value="Unassembled WGS sequence"/>
</dbReference>
<organism evidence="1 2">
    <name type="scientific">Actinomadura namibiensis</name>
    <dbReference type="NCBI Taxonomy" id="182080"/>
    <lineage>
        <taxon>Bacteria</taxon>
        <taxon>Bacillati</taxon>
        <taxon>Actinomycetota</taxon>
        <taxon>Actinomycetes</taxon>
        <taxon>Streptosporangiales</taxon>
        <taxon>Thermomonosporaceae</taxon>
        <taxon>Actinomadura</taxon>
    </lineage>
</organism>
<keyword evidence="2" id="KW-1185">Reference proteome</keyword>
<reference evidence="1 2" key="1">
    <citation type="submission" date="2020-08" db="EMBL/GenBank/DDBJ databases">
        <title>Genomic Encyclopedia of Type Strains, Phase IV (KMG-IV): sequencing the most valuable type-strain genomes for metagenomic binning, comparative biology and taxonomic classification.</title>
        <authorList>
            <person name="Goeker M."/>
        </authorList>
    </citation>
    <scope>NUCLEOTIDE SEQUENCE [LARGE SCALE GENOMIC DNA]</scope>
    <source>
        <strain evidence="1 2">DSM 44197</strain>
    </source>
</reference>
<dbReference type="EMBL" id="JACJIA010000012">
    <property type="protein sequence ID" value="MBA8955680.1"/>
    <property type="molecule type" value="Genomic_DNA"/>
</dbReference>
<dbReference type="AlphaFoldDB" id="A0A7W3LWV6"/>
<proteinExistence type="predicted"/>
<dbReference type="RefSeq" id="WP_157419849.1">
    <property type="nucleotide sequence ID" value="NZ_BAAALP010000045.1"/>
</dbReference>
<name>A0A7W3LWV6_ACTNM</name>
<evidence type="ECO:0000313" key="2">
    <source>
        <dbReference type="Proteomes" id="UP000572680"/>
    </source>
</evidence>
<protein>
    <submittedName>
        <fullName evidence="1">Uncharacterized protein</fullName>
    </submittedName>
</protein>
<sequence>MLLRKLGYYALAATLLFFALRDPNGAARTVKATFGLLMTIADGLSRFVSAF</sequence>
<evidence type="ECO:0000313" key="1">
    <source>
        <dbReference type="EMBL" id="MBA8955680.1"/>
    </source>
</evidence>
<accession>A0A7W3LWV6</accession>
<gene>
    <name evidence="1" type="ORF">HNR61_007356</name>
</gene>
<comment type="caution">
    <text evidence="1">The sequence shown here is derived from an EMBL/GenBank/DDBJ whole genome shotgun (WGS) entry which is preliminary data.</text>
</comment>